<organism evidence="2 3">
    <name type="scientific">Candidatus Doudnabacteria bacterium RIFCSPHIGHO2_01_FULL_46_24</name>
    <dbReference type="NCBI Taxonomy" id="1817825"/>
    <lineage>
        <taxon>Bacteria</taxon>
        <taxon>Candidatus Doudnaibacteriota</taxon>
    </lineage>
</organism>
<evidence type="ECO:0000313" key="2">
    <source>
        <dbReference type="EMBL" id="OGE81218.1"/>
    </source>
</evidence>
<reference evidence="2 3" key="1">
    <citation type="journal article" date="2016" name="Nat. Commun.">
        <title>Thousands of microbial genomes shed light on interconnected biogeochemical processes in an aquifer system.</title>
        <authorList>
            <person name="Anantharaman K."/>
            <person name="Brown C.T."/>
            <person name="Hug L.A."/>
            <person name="Sharon I."/>
            <person name="Castelle C.J."/>
            <person name="Probst A.J."/>
            <person name="Thomas B.C."/>
            <person name="Singh A."/>
            <person name="Wilkins M.J."/>
            <person name="Karaoz U."/>
            <person name="Brodie E.L."/>
            <person name="Williams K.H."/>
            <person name="Hubbard S.S."/>
            <person name="Banfield J.F."/>
        </authorList>
    </citation>
    <scope>NUCLEOTIDE SEQUENCE [LARGE SCALE GENOMIC DNA]</scope>
</reference>
<keyword evidence="1" id="KW-0472">Membrane</keyword>
<evidence type="ECO:0000313" key="3">
    <source>
        <dbReference type="Proteomes" id="UP000178892"/>
    </source>
</evidence>
<feature type="transmembrane region" description="Helical" evidence="1">
    <location>
        <begin position="212"/>
        <end position="232"/>
    </location>
</feature>
<evidence type="ECO:0000256" key="1">
    <source>
        <dbReference type="SAM" id="Phobius"/>
    </source>
</evidence>
<accession>A0A1F5NU93</accession>
<dbReference type="AlphaFoldDB" id="A0A1F5NU93"/>
<feature type="transmembrane region" description="Helical" evidence="1">
    <location>
        <begin position="27"/>
        <end position="44"/>
    </location>
</feature>
<feature type="transmembrane region" description="Helical" evidence="1">
    <location>
        <begin position="74"/>
        <end position="92"/>
    </location>
</feature>
<feature type="transmembrane region" description="Helical" evidence="1">
    <location>
        <begin position="183"/>
        <end position="205"/>
    </location>
</feature>
<feature type="transmembrane region" description="Helical" evidence="1">
    <location>
        <begin position="49"/>
        <end position="68"/>
    </location>
</feature>
<protein>
    <submittedName>
        <fullName evidence="2">Uncharacterized protein</fullName>
    </submittedName>
</protein>
<gene>
    <name evidence="2" type="ORF">A2720_01620</name>
</gene>
<feature type="transmembrane region" description="Helical" evidence="1">
    <location>
        <begin position="104"/>
        <end position="123"/>
    </location>
</feature>
<feature type="transmembrane region" description="Helical" evidence="1">
    <location>
        <begin position="129"/>
        <end position="151"/>
    </location>
</feature>
<keyword evidence="1" id="KW-1133">Transmembrane helix</keyword>
<keyword evidence="1" id="KW-0812">Transmembrane</keyword>
<sequence length="237" mass="26495">MFERISPIVLAGLFLLAVLGSGRDLPLLAGLVVVVAFIATVVNYRRFGLYWSHLLLPVLYLLGVGGVYATVSDIAVKSIFLGGSVIGFYFLERQLGKESHLLQNLYLVSAFLIYLAIFAMRFYFASLSIWWSLMFIAFATWLLIVQGFAGITSSSKKYFILATVLAITELALGLILWPTLYFVNAAVVFLVFYLFWLLAFSAFFGKLTPKKIYWQISLVGLALIIVISTAAWQPFIK</sequence>
<dbReference type="STRING" id="1817825.A2720_01620"/>
<proteinExistence type="predicted"/>
<comment type="caution">
    <text evidence="2">The sequence shown here is derived from an EMBL/GenBank/DDBJ whole genome shotgun (WGS) entry which is preliminary data.</text>
</comment>
<feature type="transmembrane region" description="Helical" evidence="1">
    <location>
        <begin position="5"/>
        <end position="21"/>
    </location>
</feature>
<dbReference type="EMBL" id="MFEL01000010">
    <property type="protein sequence ID" value="OGE81218.1"/>
    <property type="molecule type" value="Genomic_DNA"/>
</dbReference>
<dbReference type="Proteomes" id="UP000178892">
    <property type="component" value="Unassembled WGS sequence"/>
</dbReference>
<feature type="transmembrane region" description="Helical" evidence="1">
    <location>
        <begin position="158"/>
        <end position="177"/>
    </location>
</feature>
<name>A0A1F5NU93_9BACT</name>